<dbReference type="GO" id="GO:0033743">
    <property type="term" value="F:peptide-methionine (R)-S-oxide reductase activity"/>
    <property type="evidence" value="ECO:0007669"/>
    <property type="project" value="UniProtKB-EC"/>
</dbReference>
<dbReference type="InterPro" id="IPR011057">
    <property type="entry name" value="Mss4-like_sf"/>
</dbReference>
<dbReference type="PROSITE" id="PS51790">
    <property type="entry name" value="MSRB"/>
    <property type="match status" value="1"/>
</dbReference>
<feature type="domain" description="MsrB" evidence="4">
    <location>
        <begin position="3"/>
        <end position="126"/>
    </location>
</feature>
<name>A0ABS3L5F1_9ENTE</name>
<gene>
    <name evidence="3 5" type="primary">msrB</name>
    <name evidence="5" type="ORF">JZO70_01620</name>
</gene>
<dbReference type="InterPro" id="IPR028427">
    <property type="entry name" value="Met_Sox_Rdtase_MsrB"/>
</dbReference>
<dbReference type="EMBL" id="JAFREM010000003">
    <property type="protein sequence ID" value="MBO1304843.1"/>
    <property type="molecule type" value="Genomic_DNA"/>
</dbReference>
<evidence type="ECO:0000256" key="2">
    <source>
        <dbReference type="ARBA" id="ARBA00048488"/>
    </source>
</evidence>
<proteinExistence type="inferred from homology"/>
<reference evidence="5 6" key="1">
    <citation type="submission" date="2021-03" db="EMBL/GenBank/DDBJ databases">
        <title>Enterococcal diversity collection.</title>
        <authorList>
            <person name="Gilmore M.S."/>
            <person name="Schwartzman J."/>
            <person name="Van Tyne D."/>
            <person name="Martin M."/>
            <person name="Earl A.M."/>
            <person name="Manson A.L."/>
            <person name="Straub T."/>
            <person name="Salamzade R."/>
            <person name="Saavedra J."/>
            <person name="Lebreton F."/>
            <person name="Prichula J."/>
            <person name="Schaufler K."/>
            <person name="Gaca A."/>
            <person name="Sgardioli B."/>
            <person name="Wagenaar J."/>
            <person name="Strong T."/>
        </authorList>
    </citation>
    <scope>NUCLEOTIDE SEQUENCE [LARGE SCALE GENOMIC DNA]</scope>
    <source>
        <strain evidence="5 6">669A</strain>
    </source>
</reference>
<dbReference type="InterPro" id="IPR002579">
    <property type="entry name" value="Met_Sox_Rdtase_MsrB_dom"/>
</dbReference>
<dbReference type="PANTHER" id="PTHR10173">
    <property type="entry name" value="METHIONINE SULFOXIDE REDUCTASE"/>
    <property type="match status" value="1"/>
</dbReference>
<dbReference type="HAMAP" id="MF_01400">
    <property type="entry name" value="MsrB"/>
    <property type="match status" value="1"/>
</dbReference>
<comment type="caution">
    <text evidence="3">Lacks conserved residue(s) required for the propagation of feature annotation.</text>
</comment>
<sequence length="142" mass="16045">MEQEDLKKKLSPVEYAVTQENATERPFTGKYDDFYKKGIYVDIVSGEPLFSSSDKYDAGCGWPAFSKPLEKRGVKEKADFSHGMHRVEVRSKEADSHLGHVFTDGPADKGGLRYCINSASLRFIPYDEMDAQGYGEYKNDVE</sequence>
<comment type="catalytic activity">
    <reaction evidence="2 3">
        <text>L-methionyl-[protein] + [thioredoxin]-disulfide + H2O = L-methionyl-(R)-S-oxide-[protein] + [thioredoxin]-dithiol</text>
        <dbReference type="Rhea" id="RHEA:24164"/>
        <dbReference type="Rhea" id="RHEA-COMP:10698"/>
        <dbReference type="Rhea" id="RHEA-COMP:10700"/>
        <dbReference type="Rhea" id="RHEA-COMP:12313"/>
        <dbReference type="Rhea" id="RHEA-COMP:12314"/>
        <dbReference type="ChEBI" id="CHEBI:15377"/>
        <dbReference type="ChEBI" id="CHEBI:16044"/>
        <dbReference type="ChEBI" id="CHEBI:29950"/>
        <dbReference type="ChEBI" id="CHEBI:45764"/>
        <dbReference type="ChEBI" id="CHEBI:50058"/>
        <dbReference type="EC" id="1.8.4.12"/>
    </reaction>
</comment>
<evidence type="ECO:0000256" key="1">
    <source>
        <dbReference type="ARBA" id="ARBA00023002"/>
    </source>
</evidence>
<dbReference type="PANTHER" id="PTHR10173:SF59">
    <property type="entry name" value="PEPTIDE METHIONINE SULFOXIDE REDUCTASE MSRA_MSRB"/>
    <property type="match status" value="1"/>
</dbReference>
<keyword evidence="1 3" id="KW-0560">Oxidoreductase</keyword>
<dbReference type="NCBIfam" id="TIGR00357">
    <property type="entry name" value="peptide-methionine (R)-S-oxide reductase MsrB"/>
    <property type="match status" value="1"/>
</dbReference>
<keyword evidence="6" id="KW-1185">Reference proteome</keyword>
<evidence type="ECO:0000313" key="6">
    <source>
        <dbReference type="Proteomes" id="UP000664601"/>
    </source>
</evidence>
<dbReference type="SUPFAM" id="SSF51316">
    <property type="entry name" value="Mss4-like"/>
    <property type="match status" value="1"/>
</dbReference>
<evidence type="ECO:0000313" key="5">
    <source>
        <dbReference type="EMBL" id="MBO1304843.1"/>
    </source>
</evidence>
<dbReference type="RefSeq" id="WP_207671786.1">
    <property type="nucleotide sequence ID" value="NZ_JAFREM010000003.1"/>
</dbReference>
<dbReference type="Gene3D" id="2.170.150.20">
    <property type="entry name" value="Peptide methionine sulfoxide reductase"/>
    <property type="match status" value="1"/>
</dbReference>
<dbReference type="Proteomes" id="UP000664601">
    <property type="component" value="Unassembled WGS sequence"/>
</dbReference>
<accession>A0ABS3L5F1</accession>
<evidence type="ECO:0000256" key="3">
    <source>
        <dbReference type="HAMAP-Rule" id="MF_01400"/>
    </source>
</evidence>
<dbReference type="Pfam" id="PF01641">
    <property type="entry name" value="SelR"/>
    <property type="match status" value="1"/>
</dbReference>
<organism evidence="5 6">
    <name type="scientific">Candidatus Enterococcus moelleringii</name>
    <dbReference type="NCBI Taxonomy" id="2815325"/>
    <lineage>
        <taxon>Bacteria</taxon>
        <taxon>Bacillati</taxon>
        <taxon>Bacillota</taxon>
        <taxon>Bacilli</taxon>
        <taxon>Lactobacillales</taxon>
        <taxon>Enterococcaceae</taxon>
        <taxon>Enterococcus</taxon>
    </lineage>
</organism>
<dbReference type="EC" id="1.8.4.12" evidence="3"/>
<comment type="similarity">
    <text evidence="3">Belongs to the MsrB Met sulfoxide reductase family.</text>
</comment>
<feature type="active site" description="Nucleophile" evidence="3">
    <location>
        <position position="115"/>
    </location>
</feature>
<comment type="caution">
    <text evidence="5">The sequence shown here is derived from an EMBL/GenBank/DDBJ whole genome shotgun (WGS) entry which is preliminary data.</text>
</comment>
<protein>
    <recommendedName>
        <fullName evidence="3">Peptide methionine sulfoxide reductase MsrB</fullName>
        <ecNumber evidence="3">1.8.4.12</ecNumber>
    </recommendedName>
    <alternativeName>
        <fullName evidence="3">Peptide-methionine (R)-S-oxide reductase</fullName>
    </alternativeName>
</protein>
<evidence type="ECO:0000259" key="4">
    <source>
        <dbReference type="PROSITE" id="PS51790"/>
    </source>
</evidence>